<dbReference type="Pfam" id="PF00702">
    <property type="entry name" value="Hydrolase"/>
    <property type="match status" value="1"/>
</dbReference>
<keyword evidence="18" id="KW-0460">Magnesium</keyword>
<dbReference type="GO" id="GO:0005634">
    <property type="term" value="C:nucleus"/>
    <property type="evidence" value="ECO:0007669"/>
    <property type="project" value="UniProtKB-SubCell"/>
</dbReference>
<dbReference type="GO" id="GO:0008270">
    <property type="term" value="F:zinc ion binding"/>
    <property type="evidence" value="ECO:0007669"/>
    <property type="project" value="UniProtKB-UniRule"/>
</dbReference>
<keyword evidence="11" id="KW-0677">Repeat</keyword>
<dbReference type="Gene3D" id="3.30.160.60">
    <property type="entry name" value="Classic Zinc Finger"/>
    <property type="match status" value="7"/>
</dbReference>
<reference evidence="38 39" key="1">
    <citation type="journal article" date="2019" name="Philos. Trans. R. Soc. Lond., B, Biol. Sci.">
        <title>Ant behaviour and brain gene expression of defending hosts depend on the ecological success of the intruding social parasite.</title>
        <authorList>
            <person name="Kaur R."/>
            <person name="Stoldt M."/>
            <person name="Jongepier E."/>
            <person name="Feldmeyer B."/>
            <person name="Menzel F."/>
            <person name="Bornberg-Bauer E."/>
            <person name="Foitzik S."/>
        </authorList>
    </citation>
    <scope>NUCLEOTIDE SEQUENCE [LARGE SCALE GENOMIC DNA]</scope>
    <source>
        <tissue evidence="38">Whole body</tissue>
    </source>
</reference>
<name>A0A4S2KQX2_9HYME</name>
<dbReference type="Proteomes" id="UP000310200">
    <property type="component" value="Unassembled WGS sequence"/>
</dbReference>
<evidence type="ECO:0000256" key="34">
    <source>
        <dbReference type="SAM" id="Coils"/>
    </source>
</evidence>
<feature type="compositionally biased region" description="Basic and acidic residues" evidence="35">
    <location>
        <begin position="2154"/>
        <end position="2164"/>
    </location>
</feature>
<dbReference type="SUPFAM" id="SSF57716">
    <property type="entry name" value="Glucocorticoid receptor-like (DNA-binding domain)"/>
    <property type="match status" value="1"/>
</dbReference>
<gene>
    <name evidence="38" type="ORF">DBV15_09236</name>
</gene>
<accession>A0A4S2KQX2</accession>
<keyword evidence="27" id="KW-0511">Multifunctional enzyme</keyword>
<feature type="domain" description="C2H2-type" evidence="36">
    <location>
        <begin position="1502"/>
        <end position="1530"/>
    </location>
</feature>
<dbReference type="GO" id="GO:0004477">
    <property type="term" value="F:methenyltetrahydrofolate cyclohydrolase activity"/>
    <property type="evidence" value="ECO:0007669"/>
    <property type="project" value="UniProtKB-EC"/>
</dbReference>
<evidence type="ECO:0000256" key="15">
    <source>
        <dbReference type="ARBA" id="ARBA00022801"/>
    </source>
</evidence>
<feature type="domain" description="C2H2-type" evidence="36">
    <location>
        <begin position="1586"/>
        <end position="1613"/>
    </location>
</feature>
<dbReference type="PROSITE" id="PS00722">
    <property type="entry name" value="FTHFS_2"/>
    <property type="match status" value="1"/>
</dbReference>
<evidence type="ECO:0000256" key="9">
    <source>
        <dbReference type="ARBA" id="ARBA00022605"/>
    </source>
</evidence>
<keyword evidence="34" id="KW-0175">Coiled coil</keyword>
<feature type="compositionally biased region" description="Polar residues" evidence="35">
    <location>
        <begin position="2431"/>
        <end position="2440"/>
    </location>
</feature>
<evidence type="ECO:0000256" key="18">
    <source>
        <dbReference type="ARBA" id="ARBA00022842"/>
    </source>
</evidence>
<dbReference type="NCBIfam" id="TIGR01549">
    <property type="entry name" value="HAD-SF-IA-v1"/>
    <property type="match status" value="1"/>
</dbReference>
<feature type="domain" description="C2H2-type" evidence="36">
    <location>
        <begin position="1720"/>
        <end position="1748"/>
    </location>
</feature>
<evidence type="ECO:0000313" key="39">
    <source>
        <dbReference type="Proteomes" id="UP000310200"/>
    </source>
</evidence>
<comment type="catalytic activity">
    <reaction evidence="31">
        <text>5-methylsulfanyl-2,3-dioxopentyl phosphate + H2O = 1,2-dihydroxy-5-(methylsulfanyl)pent-1-en-3-one + phosphate</text>
        <dbReference type="Rhea" id="RHEA:21700"/>
        <dbReference type="ChEBI" id="CHEBI:15377"/>
        <dbReference type="ChEBI" id="CHEBI:43474"/>
        <dbReference type="ChEBI" id="CHEBI:49252"/>
        <dbReference type="ChEBI" id="CHEBI:58828"/>
        <dbReference type="EC" id="3.1.3.77"/>
    </reaction>
</comment>
<dbReference type="Gene3D" id="3.10.410.10">
    <property type="entry name" value="Formyltetrahydrofolate synthetase, domain 3"/>
    <property type="match status" value="1"/>
</dbReference>
<comment type="catalytic activity">
    <reaction evidence="28">
        <text>(6R)-5,10-methenyltetrahydrofolate + H2O = (6R)-10-formyltetrahydrofolate + H(+)</text>
        <dbReference type="Rhea" id="RHEA:23700"/>
        <dbReference type="ChEBI" id="CHEBI:15377"/>
        <dbReference type="ChEBI" id="CHEBI:15378"/>
        <dbReference type="ChEBI" id="CHEBI:57455"/>
        <dbReference type="ChEBI" id="CHEBI:195366"/>
        <dbReference type="EC" id="3.5.4.9"/>
    </reaction>
</comment>
<feature type="binding site" evidence="33">
    <location>
        <position position="974"/>
    </location>
    <ligand>
        <name>Zn(2+)</name>
        <dbReference type="ChEBI" id="CHEBI:29105"/>
    </ligand>
</feature>
<dbReference type="Gene3D" id="3.40.50.300">
    <property type="entry name" value="P-loop containing nucleotide triphosphate hydrolases"/>
    <property type="match status" value="2"/>
</dbReference>
<comment type="similarity">
    <text evidence="31">Belongs to the HAD-like hydrolase superfamily. MasA/MtnC family.</text>
</comment>
<dbReference type="PROSITE" id="PS00767">
    <property type="entry name" value="THF_DHG_CYH_2"/>
    <property type="match status" value="1"/>
</dbReference>
<keyword evidence="21" id="KW-0805">Transcription regulation</keyword>
<feature type="compositionally biased region" description="Acidic residues" evidence="35">
    <location>
        <begin position="2084"/>
        <end position="2100"/>
    </location>
</feature>
<dbReference type="HAMAP" id="MF_03117">
    <property type="entry name" value="Salvage_MtnC_euk"/>
    <property type="match status" value="1"/>
</dbReference>
<protein>
    <recommendedName>
        <fullName evidence="31">Enolase-phosphatase E1</fullName>
        <ecNumber evidence="31">3.1.3.77</ecNumber>
    </recommendedName>
    <alternativeName>
        <fullName evidence="31">2,3-diketo-5-methylthio-1-phosphopentane phosphatase</fullName>
    </alternativeName>
</protein>
<evidence type="ECO:0000256" key="31">
    <source>
        <dbReference type="HAMAP-Rule" id="MF_03117"/>
    </source>
</evidence>
<dbReference type="PROSITE" id="PS50157">
    <property type="entry name" value="ZINC_FINGER_C2H2_2"/>
    <property type="match status" value="9"/>
</dbReference>
<dbReference type="NCBIfam" id="TIGR01691">
    <property type="entry name" value="enolase-ppase"/>
    <property type="match status" value="1"/>
</dbReference>
<dbReference type="GO" id="GO:0005829">
    <property type="term" value="C:cytosol"/>
    <property type="evidence" value="ECO:0007669"/>
    <property type="project" value="UniProtKB-ARBA"/>
</dbReference>
<keyword evidence="12" id="KW-0547">Nucleotide-binding</keyword>
<feature type="compositionally biased region" description="Polar residues" evidence="35">
    <location>
        <begin position="2220"/>
        <end position="2230"/>
    </location>
</feature>
<feature type="binding site" evidence="33">
    <location>
        <position position="925"/>
    </location>
    <ligand>
        <name>Zn(2+)</name>
        <dbReference type="ChEBI" id="CHEBI:29105"/>
    </ligand>
</feature>
<keyword evidence="24" id="KW-0804">Transcription</keyword>
<evidence type="ECO:0000256" key="3">
    <source>
        <dbReference type="ARBA" id="ARBA00006985"/>
    </source>
</evidence>
<dbReference type="FunFam" id="3.40.50.1000:FF:000079">
    <property type="entry name" value="Enolase-phosphatase E1"/>
    <property type="match status" value="1"/>
</dbReference>
<dbReference type="CDD" id="cd00477">
    <property type="entry name" value="FTHFS"/>
    <property type="match status" value="1"/>
</dbReference>
<dbReference type="Gene3D" id="3.40.50.720">
    <property type="entry name" value="NAD(P)-binding Rossmann-like Domain"/>
    <property type="match status" value="1"/>
</dbReference>
<evidence type="ECO:0000259" key="37">
    <source>
        <dbReference type="PROSITE" id="PS51915"/>
    </source>
</evidence>
<dbReference type="EMBL" id="QBLH01001337">
    <property type="protein sequence ID" value="TGZ52293.1"/>
    <property type="molecule type" value="Genomic_DNA"/>
</dbReference>
<dbReference type="GO" id="GO:0009257">
    <property type="term" value="P:10-formyltetrahydrofolate biosynthetic process"/>
    <property type="evidence" value="ECO:0007669"/>
    <property type="project" value="UniProtKB-ARBA"/>
</dbReference>
<dbReference type="InterPro" id="IPR027511">
    <property type="entry name" value="ENOPH1_eukaryotes"/>
</dbReference>
<evidence type="ECO:0000256" key="32">
    <source>
        <dbReference type="PROSITE-ProRule" id="PRU00042"/>
    </source>
</evidence>
<dbReference type="STRING" id="300112.A0A4S2KQX2"/>
<dbReference type="InterPro" id="IPR023214">
    <property type="entry name" value="HAD_sf"/>
</dbReference>
<dbReference type="FunFam" id="3.30.160.60:FF:001370">
    <property type="entry name" value="Zinc finger protein"/>
    <property type="match status" value="1"/>
</dbReference>
<feature type="compositionally biased region" description="Basic and acidic residues" evidence="35">
    <location>
        <begin position="8"/>
        <end position="20"/>
    </location>
</feature>
<comment type="catalytic activity">
    <reaction evidence="29">
        <text>(6S)-5,6,7,8-tetrahydrofolate + formate + ATP = (6R)-10-formyltetrahydrofolate + ADP + phosphate</text>
        <dbReference type="Rhea" id="RHEA:20221"/>
        <dbReference type="ChEBI" id="CHEBI:15740"/>
        <dbReference type="ChEBI" id="CHEBI:30616"/>
        <dbReference type="ChEBI" id="CHEBI:43474"/>
        <dbReference type="ChEBI" id="CHEBI:57453"/>
        <dbReference type="ChEBI" id="CHEBI:195366"/>
        <dbReference type="ChEBI" id="CHEBI:456216"/>
        <dbReference type="EC" id="6.3.4.3"/>
    </reaction>
</comment>
<dbReference type="EC" id="3.1.3.77" evidence="31"/>
<evidence type="ECO:0000256" key="21">
    <source>
        <dbReference type="ARBA" id="ARBA00023015"/>
    </source>
</evidence>
<comment type="subunit">
    <text evidence="31">Monomer.</text>
</comment>
<comment type="pathway">
    <text evidence="31">Amino-acid biosynthesis; L-methionine biosynthesis via salvage pathway; L-methionine from S-methyl-5-thio-alpha-D-ribose 1-phosphate: step 3/6.</text>
</comment>
<comment type="subcellular location">
    <subcellularLocation>
        <location evidence="31">Cytoplasm</location>
    </subcellularLocation>
    <subcellularLocation>
        <location evidence="31">Nucleus</location>
    </subcellularLocation>
</comment>
<dbReference type="FunFam" id="3.40.50.720:FF:000006">
    <property type="entry name" value="Bifunctional protein FolD"/>
    <property type="match status" value="1"/>
</dbReference>
<dbReference type="Pfam" id="PF07776">
    <property type="entry name" value="zf-AD"/>
    <property type="match status" value="1"/>
</dbReference>
<evidence type="ECO:0000256" key="22">
    <source>
        <dbReference type="ARBA" id="ARBA00023102"/>
    </source>
</evidence>
<feature type="region of interest" description="Disordered" evidence="35">
    <location>
        <begin position="2348"/>
        <end position="2485"/>
    </location>
</feature>
<dbReference type="SUPFAM" id="SSF51735">
    <property type="entry name" value="NAD(P)-binding Rossmann-fold domains"/>
    <property type="match status" value="1"/>
</dbReference>
<evidence type="ECO:0000256" key="13">
    <source>
        <dbReference type="ARBA" id="ARBA00022755"/>
    </source>
</evidence>
<keyword evidence="26 31" id="KW-0539">Nucleus</keyword>
<evidence type="ECO:0000256" key="28">
    <source>
        <dbReference type="ARBA" id="ARBA00036357"/>
    </source>
</evidence>
<evidence type="ECO:0000256" key="6">
    <source>
        <dbReference type="ARBA" id="ARBA00022490"/>
    </source>
</evidence>
<feature type="domain" description="C2H2-type" evidence="36">
    <location>
        <begin position="1559"/>
        <end position="1586"/>
    </location>
</feature>
<dbReference type="GO" id="GO:0046655">
    <property type="term" value="P:folic acid metabolic process"/>
    <property type="evidence" value="ECO:0007669"/>
    <property type="project" value="UniProtKB-ARBA"/>
</dbReference>
<feature type="compositionally biased region" description="Basic and acidic residues" evidence="35">
    <location>
        <begin position="2174"/>
        <end position="2200"/>
    </location>
</feature>
<feature type="domain" description="C2H2-type" evidence="36">
    <location>
        <begin position="1473"/>
        <end position="1500"/>
    </location>
</feature>
<dbReference type="InterPro" id="IPR013087">
    <property type="entry name" value="Znf_C2H2_type"/>
</dbReference>
<evidence type="ECO:0000256" key="33">
    <source>
        <dbReference type="PROSITE-ProRule" id="PRU01263"/>
    </source>
</evidence>
<dbReference type="GO" id="GO:0006164">
    <property type="term" value="P:purine nucleotide biosynthetic process"/>
    <property type="evidence" value="ECO:0007669"/>
    <property type="project" value="UniProtKB-KW"/>
</dbReference>
<keyword evidence="22" id="KW-0368">Histidine biosynthesis</keyword>
<dbReference type="SUPFAM" id="SSF56784">
    <property type="entry name" value="HAD-like"/>
    <property type="match status" value="1"/>
</dbReference>
<keyword evidence="17" id="KW-0067">ATP-binding</keyword>
<keyword evidence="7" id="KW-0554">One-carbon metabolism</keyword>
<feature type="compositionally biased region" description="Basic and acidic residues" evidence="35">
    <location>
        <begin position="2372"/>
        <end position="2430"/>
    </location>
</feature>
<feature type="domain" description="C2H2-type" evidence="36">
    <location>
        <begin position="1660"/>
        <end position="1688"/>
    </location>
</feature>
<feature type="domain" description="C2H2-type" evidence="36">
    <location>
        <begin position="1374"/>
        <end position="1403"/>
    </location>
</feature>
<dbReference type="SMART" id="SM00355">
    <property type="entry name" value="ZnF_C2H2"/>
    <property type="match status" value="14"/>
</dbReference>
<dbReference type="InterPro" id="IPR012934">
    <property type="entry name" value="Znf_AD"/>
</dbReference>
<dbReference type="Gene3D" id="3.40.50.1000">
    <property type="entry name" value="HAD superfamily/HAD-like"/>
    <property type="match status" value="1"/>
</dbReference>
<dbReference type="Pfam" id="PF01268">
    <property type="entry name" value="FTHFS"/>
    <property type="match status" value="1"/>
</dbReference>
<dbReference type="InterPro" id="IPR000559">
    <property type="entry name" value="Formate_THF_ligase"/>
</dbReference>
<dbReference type="Gene3D" id="1.10.720.60">
    <property type="match status" value="1"/>
</dbReference>
<dbReference type="PANTHER" id="PTHR20371">
    <property type="entry name" value="ENOLASE-PHOSPHATASE E1"/>
    <property type="match status" value="1"/>
</dbReference>
<keyword evidence="20" id="KW-0560">Oxidoreductase</keyword>
<feature type="region of interest" description="Disordered" evidence="35">
    <location>
        <begin position="2071"/>
        <end position="2239"/>
    </location>
</feature>
<dbReference type="CDD" id="cd01629">
    <property type="entry name" value="HAD_EP"/>
    <property type="match status" value="1"/>
</dbReference>
<dbReference type="GO" id="GO:0035999">
    <property type="term" value="P:tetrahydrofolate interconversion"/>
    <property type="evidence" value="ECO:0007669"/>
    <property type="project" value="UniProtKB-UniPathway"/>
</dbReference>
<keyword evidence="6 31" id="KW-0963">Cytoplasm</keyword>
<feature type="binding site" evidence="31">
    <location>
        <begin position="1961"/>
        <end position="1962"/>
    </location>
    <ligand>
        <name>substrate</name>
    </ligand>
</feature>
<comment type="similarity">
    <text evidence="3">In the C-terminal section; belongs to the formate--tetrahydrofolate ligase family.</text>
</comment>
<feature type="region of interest" description="Disordered" evidence="35">
    <location>
        <begin position="1"/>
        <end position="20"/>
    </location>
</feature>
<comment type="similarity">
    <text evidence="4">Belongs to the krueppel C2H2-type zinc-finger protein family.</text>
</comment>
<feature type="binding site" evidence="33">
    <location>
        <position position="971"/>
    </location>
    <ligand>
        <name>Zn(2+)</name>
        <dbReference type="ChEBI" id="CHEBI:29105"/>
    </ligand>
</feature>
<dbReference type="GO" id="GO:0043874">
    <property type="term" value="F:acireductone synthase activity"/>
    <property type="evidence" value="ECO:0007669"/>
    <property type="project" value="UniProtKB-EC"/>
</dbReference>
<dbReference type="Pfam" id="PF00096">
    <property type="entry name" value="zf-C2H2"/>
    <property type="match status" value="4"/>
</dbReference>
<evidence type="ECO:0000256" key="16">
    <source>
        <dbReference type="ARBA" id="ARBA00022833"/>
    </source>
</evidence>
<dbReference type="InterPro" id="IPR036412">
    <property type="entry name" value="HAD-like_sf"/>
</dbReference>
<feature type="domain" description="ZAD" evidence="37">
    <location>
        <begin position="923"/>
        <end position="998"/>
    </location>
</feature>
<dbReference type="Pfam" id="PF02882">
    <property type="entry name" value="THF_DHG_CYH_C"/>
    <property type="match status" value="1"/>
</dbReference>
<evidence type="ECO:0000256" key="20">
    <source>
        <dbReference type="ARBA" id="ARBA00023002"/>
    </source>
</evidence>
<evidence type="ECO:0000259" key="36">
    <source>
        <dbReference type="PROSITE" id="PS50157"/>
    </source>
</evidence>
<comment type="pathway">
    <text evidence="1">One-carbon metabolism; tetrahydrofolate interconversion.</text>
</comment>
<dbReference type="InterPro" id="IPR006439">
    <property type="entry name" value="HAD-SF_hydro_IA"/>
</dbReference>
<comment type="catalytic activity">
    <reaction evidence="30">
        <text>(6R)-5,10-methylene-5,6,7,8-tetrahydrofolate + NADP(+) = (6R)-5,10-methenyltetrahydrofolate + NADPH</text>
        <dbReference type="Rhea" id="RHEA:22812"/>
        <dbReference type="ChEBI" id="CHEBI:15636"/>
        <dbReference type="ChEBI" id="CHEBI:57455"/>
        <dbReference type="ChEBI" id="CHEBI:57783"/>
        <dbReference type="ChEBI" id="CHEBI:58349"/>
        <dbReference type="EC" id="1.5.1.5"/>
    </reaction>
</comment>
<dbReference type="SUPFAM" id="SSF52540">
    <property type="entry name" value="P-loop containing nucleoside triphosphate hydrolases"/>
    <property type="match status" value="1"/>
</dbReference>
<feature type="compositionally biased region" description="Low complexity" evidence="35">
    <location>
        <begin position="2201"/>
        <end position="2211"/>
    </location>
</feature>
<feature type="binding site" evidence="33">
    <location>
        <position position="928"/>
    </location>
    <ligand>
        <name>Zn(2+)</name>
        <dbReference type="ChEBI" id="CHEBI:29105"/>
    </ligand>
</feature>
<dbReference type="FunFam" id="3.10.410.10:FF:000001">
    <property type="entry name" value="Putative formate--tetrahydrofolate ligase"/>
    <property type="match status" value="1"/>
</dbReference>
<dbReference type="InterPro" id="IPR020628">
    <property type="entry name" value="Formate_THF_ligase_CS"/>
</dbReference>
<dbReference type="PROSITE" id="PS51915">
    <property type="entry name" value="ZAD"/>
    <property type="match status" value="1"/>
</dbReference>
<keyword evidence="15 31" id="KW-0378">Hydrolase</keyword>
<evidence type="ECO:0000256" key="35">
    <source>
        <dbReference type="SAM" id="MobiDB-lite"/>
    </source>
</evidence>
<evidence type="ECO:0000256" key="26">
    <source>
        <dbReference type="ARBA" id="ARBA00023242"/>
    </source>
</evidence>
<proteinExistence type="inferred from homology"/>
<evidence type="ECO:0000313" key="38">
    <source>
        <dbReference type="EMBL" id="TGZ52293.1"/>
    </source>
</evidence>
<dbReference type="GO" id="GO:0004329">
    <property type="term" value="F:formate-tetrahydrofolate ligase activity"/>
    <property type="evidence" value="ECO:0007669"/>
    <property type="project" value="UniProtKB-EC"/>
</dbReference>
<keyword evidence="23" id="KW-0238">DNA-binding</keyword>
<comment type="caution">
    <text evidence="38">The sequence shown here is derived from an EMBL/GenBank/DDBJ whole genome shotgun (WGS) entry which is preliminary data.</text>
</comment>
<keyword evidence="8" id="KW-0436">Ligase</keyword>
<sequence>MAEAADTYNDHRDESRNTDDGAIRLSGEASIIQASAQPTNVSNFLDIRIEGSFRSRSLRMPEIPPFLNRAMSTDVRGVILSGVELASVNKINSHLITDLVSPDKDVDGLNTINEGRVAIGDMSGFLPCTPNGCIELIKRSGVAIAGAQAVVLGRSKIVGTPVAELLKWHNATVTVCHSKTKNLSDVVRQADILVVGIGQPELVKGDWIKSGAVVIDCGINPIPDPTKKSGQRLVGDVAYQEAAKVASYITPVPGGVGPMTVAMLMKNTVISAQKSAQKLLNVQWKLRALQLNPVKPVPSDIDISRSQEPKPISVLAEEIGLLPNEFSPYGSTKAKIGLSVLQRLKNQQNGKFVVVAGITPTPFGEGKSTTSVGLVQALTAHRGKNSVVTLRQPSQGPTFGVKGGAAGGGYSQVIPMEEFNLHLTGDIHAVTAANNLMAAQIDARYFHESTQGDKNLYDRLVPSIKGVRKFSKIQLKRLQKLGITKTDPNSLTEEEQRQFARLDVDPNNITWTRVVDINDRFLRKITIGQSPTEKGKTRETSFCISVGSEIMAILALSTSVEDMKRRLGNIVVGFSKNGEPLTAEDFGMTGAMAILLKDAIEPTLMQSLEGTPVMVHAGPFANIAHGCSSIIADAIALKLVGPQGIVITEAGFGSDIGMEKFFDIKCRTSEHVPNAVVLVATIRALKMHGGGPPVTTGAPLKKEYIEENIELVRKGLPNLQKHISNGLKYGVPVVVAINSHSTDTQAELELVRQAALESGAINAVICTHWAEGGAGAIALADALIAATEENSNFKLLYDLEDSIEEKINKIAKEIYGAGQVVLAEKVQKKIENYNKLGYDKLPICMAKTSNSLTGDPAIKGAPTGFTLHITDIFVSVGAGFIVPMVGEIMMMPGLSTRPCIYDMDWNSETNEIEGLRFHTEMEDTCRLCGIKLDIEYSKYIFDKATNLAQIINETLPIKVSQDDHSKSKHICLDCYNKVISHYEFVQNVLACSKESKTKINSFFEVNRNEKLENVVISKLQRDMICTCPNCNKDLILLLKNNSENSNYAFDILLAVVDQIEKVESVEENSQIFEDTMEFVNVSTQNSSTDSKLRGLSLNHNIVEEDVTNDNKQDINGIHRSSKSDTSHTNLNITLQKTDVPCEPSKGTKRKYQVGVSTETSINPTKLQKLQARLDAIKQDVDELNGDHDRLNVTSLLTFQSVNNDVVCLNEEIENEEENCTEYTMRGKHFDESLTESETLKTKLDPTEQDELTSDYDKSSLAGLITFQPESNDTECFSCDAETQEDSTTDVTKTERACINKDEANDIDVPKSHLKHMCNLCGVRYNSQLKYKFHMDRHKFNKINKYVCLICSKETKNENLLWEHYIHMHKNPERYTCLNCNRTFTNKPNLDEHQRKYRHVGYRQLVVNVETDEDNNQTQKVTKQKRKCTVCRKLIRDTDPNAINDPAMCASCEDASAYVMVDGEGAKVISQRRYHCLKCRKHFMRQDRLEFHEMRHNENRDEFICSTCGKDFSGENALYEHYIFVHKGIRPHVCEVCGKSFQLKARLKEHLRKHTGEKPYQCERCGLRCMTTHALKFHMKSHVSTRHTCEICGKAFIKKQNWNEHLEKHWKKDKNIALSRIFTCPVCSCELPTFRMLKHHVIGSHQLDRQDPLVMKQKPLYECNECQEKFKHQMSLKAHKEKVHEGKTVPRVFQCDLCKAVYKVKQLLINHIKSKHEEKQYKCVKCDRIFADMKTLYSHVSLYHNTKQFIRNVNFKRRDTGDAQRREDTNNQPYQCTDCNKSFGSYTSRSNHRRKIHGDNQTKCLECGKKYGDLQIRIHLNDHLGEQLRQCKLESTSNAVNETLFPYVRQSLKDYIETKWEDEEFKQDYEKLKEQAKKDEEDKLDGFVAITGDKPEEEKDSLLKNILWQMDNDRKTGALKQLQGHMWREAYKTGKVKGHVYEDVPKAFESWTKNGKKIYVYSSGSVEAQKLLFGHSVHGDLLKYFSGYFDTEVGAKQESDSYKNILSKIGEKPSDVIFLTDIVKEAAAAKEAGLSTVIVVREGNSALTDEEKVKYTTIKSFSDLTFQTSTKRQKLETADDKVDEGTVDEPMDTSEDVEMSDVNDKKVEKNDAKEVIESIGKEGVKDQPSEDTSNSLGQVEEAKDVSNTEQEMTESDAKLKDKNEDTGSSESAKCTVKDDTTLATKDNDKDTVAEKTEEKLDTIATETTAAADDSMDVSVPESVSKSETILASSEKKVEDSVDIAKDVQAEGVDKIQTVESDEKADGNKSQSQTCDKNIANKSEECLTVKKDEVKEESKITPESENILSKNEQEVTKVETTDVTENGEAMETAAEKTTVSITVTEAEATVTDVRKETTPSTEVSAGKSLEVTAESEKVDEKVAQEMETKTTDADKRENETTQQETIKEEETVKEENVVDTKDKNTVDSEKQKLNGTTQNGNTDVPVLDDKLHSNGLNEGPSKEATNEDAAAQNGEPESLSESSAESIKVKKVVDSAVADGAGEPDVVPPVVVAATS</sequence>
<evidence type="ECO:0000256" key="4">
    <source>
        <dbReference type="ARBA" id="ARBA00006991"/>
    </source>
</evidence>
<feature type="coiled-coil region" evidence="34">
    <location>
        <begin position="1166"/>
        <end position="1225"/>
    </location>
</feature>
<dbReference type="UniPathway" id="UPA00904">
    <property type="reaction ID" value="UER00876"/>
</dbReference>
<dbReference type="InterPro" id="IPR036291">
    <property type="entry name" value="NAD(P)-bd_dom_sf"/>
</dbReference>
<evidence type="ECO:0000256" key="30">
    <source>
        <dbReference type="ARBA" id="ARBA00052194"/>
    </source>
</evidence>
<feature type="compositionally biased region" description="Basic and acidic residues" evidence="35">
    <location>
        <begin position="2101"/>
        <end position="2127"/>
    </location>
</feature>
<dbReference type="FunFam" id="1.10.8.770:FF:000001">
    <property type="entry name" value="Methylenetetrahydrofolate dehydrogenase (NADP+ dependent) 1 like"/>
    <property type="match status" value="1"/>
</dbReference>
<evidence type="ECO:0000256" key="1">
    <source>
        <dbReference type="ARBA" id="ARBA00004777"/>
    </source>
</evidence>
<evidence type="ECO:0000256" key="5">
    <source>
        <dbReference type="ARBA" id="ARBA00011738"/>
    </source>
</evidence>
<dbReference type="Gene3D" id="3.40.50.10860">
    <property type="entry name" value="Leucine Dehydrogenase, chain A, domain 1"/>
    <property type="match status" value="1"/>
</dbReference>
<feature type="compositionally biased region" description="Low complexity" evidence="35">
    <location>
        <begin position="2473"/>
        <end position="2484"/>
    </location>
</feature>
<evidence type="ECO:0000256" key="11">
    <source>
        <dbReference type="ARBA" id="ARBA00022737"/>
    </source>
</evidence>
<evidence type="ECO:0000256" key="23">
    <source>
        <dbReference type="ARBA" id="ARBA00023125"/>
    </source>
</evidence>
<evidence type="ECO:0000256" key="14">
    <source>
        <dbReference type="ARBA" id="ARBA00022771"/>
    </source>
</evidence>
<comment type="function">
    <text evidence="31">Bifunctional enzyme that catalyzes the enolization of 2,3-diketo-5-methylthiopentyl-1-phosphate (DK-MTP-1-P) into the intermediate 2-hydroxy-3-keto-5-methylthiopentenyl-1-phosphate (HK-MTPenyl-1-P), which is then dephosphorylated to form the acireductone 1,2-dihydroxy-3-keto-5-methylthiopentene (DHK-MTPene).</text>
</comment>
<keyword evidence="25 31" id="KW-0486">Methionine biosynthesis</keyword>
<dbReference type="InterPro" id="IPR036236">
    <property type="entry name" value="Znf_C2H2_sf"/>
</dbReference>
<dbReference type="FunFam" id="3.40.50.300:FF:001522">
    <property type="entry name" value="Probable MIS1-C1-tetrahydrofolate synthase, mitochondrial"/>
    <property type="match status" value="1"/>
</dbReference>
<feature type="region of interest" description="Disordered" evidence="35">
    <location>
        <begin position="2291"/>
        <end position="2321"/>
    </location>
</feature>
<dbReference type="GO" id="GO:0000287">
    <property type="term" value="F:magnesium ion binding"/>
    <property type="evidence" value="ECO:0007669"/>
    <property type="project" value="InterPro"/>
</dbReference>
<feature type="compositionally biased region" description="Basic and acidic residues" evidence="35">
    <location>
        <begin position="2309"/>
        <end position="2318"/>
    </location>
</feature>
<dbReference type="InterPro" id="IPR027417">
    <property type="entry name" value="P-loop_NTPase"/>
</dbReference>
<dbReference type="GO" id="GO:0000105">
    <property type="term" value="P:L-histidine biosynthetic process"/>
    <property type="evidence" value="ECO:0007669"/>
    <property type="project" value="UniProtKB-KW"/>
</dbReference>
<dbReference type="PANTHER" id="PTHR20371:SF1">
    <property type="entry name" value="ENOLASE-PHOSPHATASE E1"/>
    <property type="match status" value="1"/>
</dbReference>
<comment type="similarity">
    <text evidence="2">In the N-terminal section; belongs to the tetrahydrofolate dehydrogenase/cyclohydrolase family.</text>
</comment>
<feature type="compositionally biased region" description="Basic and acidic residues" evidence="35">
    <location>
        <begin position="2291"/>
        <end position="2300"/>
    </location>
</feature>
<dbReference type="PROSITE" id="PS00028">
    <property type="entry name" value="ZINC_FINGER_C2H2_1"/>
    <property type="match status" value="12"/>
</dbReference>
<evidence type="ECO:0000256" key="2">
    <source>
        <dbReference type="ARBA" id="ARBA00005559"/>
    </source>
</evidence>
<feature type="domain" description="C2H2-type" evidence="36">
    <location>
        <begin position="1773"/>
        <end position="1801"/>
    </location>
</feature>
<dbReference type="FunFam" id="3.40.50.300:FF:000245">
    <property type="entry name" value="C-1-tetrahydrofolate synthase, cytoplasmic"/>
    <property type="match status" value="1"/>
</dbReference>
<comment type="pathway">
    <text evidence="31">Amino-acid biosynthesis; L-methionine biosynthesis via salvage pathway; L-methionine from S-methyl-5-thio-alpha-D-ribose 1-phosphate: step 4/6.</text>
</comment>
<evidence type="ECO:0000256" key="25">
    <source>
        <dbReference type="ARBA" id="ARBA00023167"/>
    </source>
</evidence>
<evidence type="ECO:0000256" key="7">
    <source>
        <dbReference type="ARBA" id="ARBA00022563"/>
    </source>
</evidence>
<evidence type="ECO:0000256" key="24">
    <source>
        <dbReference type="ARBA" id="ARBA00023163"/>
    </source>
</evidence>
<feature type="binding site" evidence="31">
    <location>
        <position position="1995"/>
    </location>
    <ligand>
        <name>substrate</name>
    </ligand>
</feature>
<dbReference type="InterPro" id="IPR023943">
    <property type="entry name" value="Enolase-ppase_E1"/>
</dbReference>
<dbReference type="SMART" id="SM00868">
    <property type="entry name" value="zf-AD"/>
    <property type="match status" value="1"/>
</dbReference>
<keyword evidence="13" id="KW-0658">Purine biosynthesis</keyword>
<comment type="subunit">
    <text evidence="5">Homodimer.</text>
</comment>
<dbReference type="InterPro" id="IPR000672">
    <property type="entry name" value="THF_DH/CycHdrlase"/>
</dbReference>
<dbReference type="GO" id="GO:0004488">
    <property type="term" value="F:methylenetetrahydrofolate dehydrogenase (NADP+) activity"/>
    <property type="evidence" value="ECO:0007669"/>
    <property type="project" value="UniProtKB-EC"/>
</dbReference>
<dbReference type="HAMAP" id="MF_01576">
    <property type="entry name" value="THF_DHG_CYH"/>
    <property type="match status" value="1"/>
</dbReference>
<feature type="region of interest" description="Disordered" evidence="35">
    <location>
        <begin position="2253"/>
        <end position="2277"/>
    </location>
</feature>
<organism evidence="38 39">
    <name type="scientific">Temnothorax longispinosus</name>
    <dbReference type="NCBI Taxonomy" id="300112"/>
    <lineage>
        <taxon>Eukaryota</taxon>
        <taxon>Metazoa</taxon>
        <taxon>Ecdysozoa</taxon>
        <taxon>Arthropoda</taxon>
        <taxon>Hexapoda</taxon>
        <taxon>Insecta</taxon>
        <taxon>Pterygota</taxon>
        <taxon>Neoptera</taxon>
        <taxon>Endopterygota</taxon>
        <taxon>Hymenoptera</taxon>
        <taxon>Apocrita</taxon>
        <taxon>Aculeata</taxon>
        <taxon>Formicoidea</taxon>
        <taxon>Formicidae</taxon>
        <taxon>Myrmicinae</taxon>
        <taxon>Temnothorax</taxon>
    </lineage>
</organism>
<dbReference type="CDD" id="cd01080">
    <property type="entry name" value="NAD_bind_m-THF_DH_Cyclohyd"/>
    <property type="match status" value="1"/>
</dbReference>
<dbReference type="GO" id="GO:0019509">
    <property type="term" value="P:L-methionine salvage from methylthioadenosine"/>
    <property type="evidence" value="ECO:0007669"/>
    <property type="project" value="UniProtKB-UniRule"/>
</dbReference>
<keyword evidence="9 31" id="KW-0028">Amino-acid biosynthesis</keyword>
<evidence type="ECO:0000256" key="19">
    <source>
        <dbReference type="ARBA" id="ARBA00022857"/>
    </source>
</evidence>
<keyword evidence="39" id="KW-1185">Reference proteome</keyword>
<keyword evidence="14 32" id="KW-0863">Zinc-finger</keyword>
<dbReference type="HAMAP" id="MF_01543">
    <property type="entry name" value="FTHFS"/>
    <property type="match status" value="1"/>
</dbReference>
<dbReference type="PRINTS" id="PR00085">
    <property type="entry name" value="THFDHDRGNASE"/>
</dbReference>
<dbReference type="InterPro" id="IPR020631">
    <property type="entry name" value="THF_DH/CycHdrlase_NAD-bd_dom"/>
</dbReference>
<comment type="caution">
    <text evidence="31">Lacks conserved residue(s) required for the propagation of feature annotation.</text>
</comment>
<evidence type="ECO:0000256" key="17">
    <source>
        <dbReference type="ARBA" id="ARBA00022840"/>
    </source>
</evidence>
<keyword evidence="16 33" id="KW-0862">Zinc</keyword>
<dbReference type="SUPFAM" id="SSF57667">
    <property type="entry name" value="beta-beta-alpha zinc fingers"/>
    <property type="match status" value="5"/>
</dbReference>
<dbReference type="InterPro" id="IPR020867">
    <property type="entry name" value="THF_DH/CycHdrlase_CS"/>
</dbReference>
<dbReference type="Gene3D" id="1.10.8.770">
    <property type="match status" value="1"/>
</dbReference>
<feature type="domain" description="C2H2-type" evidence="36">
    <location>
        <begin position="1531"/>
        <end position="1558"/>
    </location>
</feature>
<keyword evidence="19" id="KW-0521">NADP</keyword>
<dbReference type="UniPathway" id="UPA00193"/>
<evidence type="ECO:0000256" key="10">
    <source>
        <dbReference type="ARBA" id="ARBA00022723"/>
    </source>
</evidence>
<evidence type="ECO:0000256" key="29">
    <source>
        <dbReference type="ARBA" id="ARBA00049033"/>
    </source>
</evidence>
<evidence type="ECO:0000256" key="27">
    <source>
        <dbReference type="ARBA" id="ARBA00023268"/>
    </source>
</evidence>
<evidence type="ECO:0000256" key="12">
    <source>
        <dbReference type="ARBA" id="ARBA00022741"/>
    </source>
</evidence>
<evidence type="ECO:0000256" key="8">
    <source>
        <dbReference type="ARBA" id="ARBA00022598"/>
    </source>
</evidence>
<dbReference type="PROSITE" id="PS00721">
    <property type="entry name" value="FTHFS_1"/>
    <property type="match status" value="1"/>
</dbReference>
<keyword evidence="10 33" id="KW-0479">Metal-binding</keyword>
<dbReference type="GO" id="GO:0005524">
    <property type="term" value="F:ATP binding"/>
    <property type="evidence" value="ECO:0007669"/>
    <property type="project" value="UniProtKB-KW"/>
</dbReference>
<feature type="compositionally biased region" description="Basic and acidic residues" evidence="35">
    <location>
        <begin position="2072"/>
        <end position="2083"/>
    </location>
</feature>
<dbReference type="GO" id="GO:0003690">
    <property type="term" value="F:double-stranded DNA binding"/>
    <property type="evidence" value="ECO:0007669"/>
    <property type="project" value="UniProtKB-ARBA"/>
</dbReference>